<dbReference type="InterPro" id="IPR021083">
    <property type="entry name" value="Nab2_N"/>
</dbReference>
<reference evidence="11 12" key="1">
    <citation type="journal article" date="2012" name="Eukaryot. Cell">
        <title>Draft genome sequence of Wickerhamomyces ciferrii NRRL Y-1031 F-60-10.</title>
        <authorList>
            <person name="Schneider J."/>
            <person name="Andrea H."/>
            <person name="Blom J."/>
            <person name="Jaenicke S."/>
            <person name="Ruckert C."/>
            <person name="Schorsch C."/>
            <person name="Szczepanowski R."/>
            <person name="Farwick M."/>
            <person name="Goesmann A."/>
            <person name="Puhler A."/>
            <person name="Schaffer S."/>
            <person name="Tauch A."/>
            <person name="Kohler T."/>
            <person name="Brinkrolf K."/>
        </authorList>
    </citation>
    <scope>NUCLEOTIDE SEQUENCE [LARGE SCALE GENOMIC DNA]</scope>
    <source>
        <strain evidence="12">ATCC 14091 / BCRC 22168 / CBS 111 / JCM 3599 / NBRC 0793 / NRRL Y-1031 F-60-10</strain>
    </source>
</reference>
<keyword evidence="12" id="KW-1185">Reference proteome</keyword>
<dbReference type="FunFam" id="4.10.1000.40:FF:000003">
    <property type="entry name" value="Nuclear polyadenylated RNA-binding protein NAB2"/>
    <property type="match status" value="1"/>
</dbReference>
<dbReference type="GO" id="GO:0008143">
    <property type="term" value="F:poly(A) binding"/>
    <property type="evidence" value="ECO:0007669"/>
    <property type="project" value="InterPro"/>
</dbReference>
<organism evidence="11 12">
    <name type="scientific">Wickerhamomyces ciferrii (strain ATCC 14091 / BCRC 22168 / CBS 111 / JCM 3599 / NBRC 0793 / NRRL Y-1031 F-60-10)</name>
    <name type="common">Yeast</name>
    <name type="synonym">Pichia ciferrii</name>
    <dbReference type="NCBI Taxonomy" id="1206466"/>
    <lineage>
        <taxon>Eukaryota</taxon>
        <taxon>Fungi</taxon>
        <taxon>Dikarya</taxon>
        <taxon>Ascomycota</taxon>
        <taxon>Saccharomycotina</taxon>
        <taxon>Saccharomycetes</taxon>
        <taxon>Phaffomycetales</taxon>
        <taxon>Wickerhamomycetaceae</taxon>
        <taxon>Wickerhamomyces</taxon>
    </lineage>
</organism>
<evidence type="ECO:0000256" key="9">
    <source>
        <dbReference type="SAM" id="MobiDB-lite"/>
    </source>
</evidence>
<dbReference type="STRING" id="1206466.K0L048"/>
<accession>K0L048</accession>
<evidence type="ECO:0000256" key="1">
    <source>
        <dbReference type="ARBA" id="ARBA00004123"/>
    </source>
</evidence>
<dbReference type="Pfam" id="PF21457">
    <property type="entry name" value="zf-CCCH_2-like_3"/>
    <property type="match status" value="1"/>
</dbReference>
<dbReference type="Proteomes" id="UP000009328">
    <property type="component" value="Unassembled WGS sequence"/>
</dbReference>
<dbReference type="Gene3D" id="4.10.1000.40">
    <property type="match status" value="3"/>
</dbReference>
<evidence type="ECO:0000313" key="11">
    <source>
        <dbReference type="EMBL" id="CCH46989.1"/>
    </source>
</evidence>
<dbReference type="AlphaFoldDB" id="K0L048"/>
<feature type="compositionally biased region" description="Low complexity" evidence="9">
    <location>
        <begin position="91"/>
        <end position="102"/>
    </location>
</feature>
<dbReference type="PANTHER" id="PTHR14738">
    <property type="entry name" value="ZINC FINGER CCCH DOMAIN-CONTAINING PROTEIN 14"/>
    <property type="match status" value="1"/>
</dbReference>
<dbReference type="InterPro" id="IPR043094">
    <property type="entry name" value="Nab2/ZC3H14_N_sf"/>
</dbReference>
<dbReference type="PROSITE" id="PS50103">
    <property type="entry name" value="ZF_C3H1"/>
    <property type="match status" value="1"/>
</dbReference>
<keyword evidence="5 8" id="KW-0863">Zinc-finger</keyword>
<protein>
    <submittedName>
        <fullName evidence="11">Nuclear polyadenylated RNA-binding protein NAB2</fullName>
    </submittedName>
</protein>
<evidence type="ECO:0000256" key="8">
    <source>
        <dbReference type="PROSITE-ProRule" id="PRU00723"/>
    </source>
</evidence>
<feature type="domain" description="C3H1-type" evidence="10">
    <location>
        <begin position="181"/>
        <end position="206"/>
    </location>
</feature>
<dbReference type="InterPro" id="IPR049017">
    <property type="entry name" value="Nab2_Znf4"/>
</dbReference>
<dbReference type="FunCoup" id="K0L048">
    <property type="interactions" value="238"/>
</dbReference>
<dbReference type="InterPro" id="IPR000571">
    <property type="entry name" value="Znf_CCCH"/>
</dbReference>
<evidence type="ECO:0000259" key="10">
    <source>
        <dbReference type="PROSITE" id="PS50103"/>
    </source>
</evidence>
<evidence type="ECO:0000256" key="7">
    <source>
        <dbReference type="ARBA" id="ARBA00023242"/>
    </source>
</evidence>
<dbReference type="PANTHER" id="PTHR14738:SF29">
    <property type="entry name" value="ZINC FINGER CCCH DOMAIN-CONTAINING PROTEIN 14"/>
    <property type="match status" value="1"/>
</dbReference>
<dbReference type="InterPro" id="IPR040366">
    <property type="entry name" value="Nab2/ZC3H14"/>
</dbReference>
<dbReference type="EMBL" id="CAIF01000292">
    <property type="protein sequence ID" value="CCH46989.1"/>
    <property type="molecule type" value="Genomic_DNA"/>
</dbReference>
<evidence type="ECO:0000256" key="3">
    <source>
        <dbReference type="ARBA" id="ARBA00022723"/>
    </source>
</evidence>
<dbReference type="GO" id="GO:0005634">
    <property type="term" value="C:nucleus"/>
    <property type="evidence" value="ECO:0007669"/>
    <property type="project" value="UniProtKB-SubCell"/>
</dbReference>
<dbReference type="GO" id="GO:0043488">
    <property type="term" value="P:regulation of mRNA stability"/>
    <property type="evidence" value="ECO:0007669"/>
    <property type="project" value="InterPro"/>
</dbReference>
<gene>
    <name evidence="11" type="ORF">BN7_6596</name>
</gene>
<comment type="caution">
    <text evidence="11">The sequence shown here is derived from an EMBL/GenBank/DDBJ whole genome shotgun (WGS) entry which is preliminary data.</text>
</comment>
<keyword evidence="4" id="KW-0677">Repeat</keyword>
<dbReference type="Gene3D" id="1.10.340.40">
    <property type="entry name" value="Nuclear abundant poly(A) RNA-bind protein 2, N-terminal domain"/>
    <property type="match status" value="1"/>
</dbReference>
<name>K0L048_WICCF</name>
<dbReference type="eggNOG" id="KOG3702">
    <property type="taxonomic scope" value="Eukaryota"/>
</dbReference>
<dbReference type="Pfam" id="PF21803">
    <property type="entry name" value="Nab2-zf4"/>
    <property type="match status" value="1"/>
</dbReference>
<keyword evidence="6 8" id="KW-0862">Zinc</keyword>
<feature type="region of interest" description="Disordered" evidence="9">
    <location>
        <begin position="82"/>
        <end position="136"/>
    </location>
</feature>
<keyword evidence="7" id="KW-0539">Nucleus</keyword>
<evidence type="ECO:0000256" key="2">
    <source>
        <dbReference type="ARBA" id="ARBA00008423"/>
    </source>
</evidence>
<dbReference type="InParanoid" id="K0L048"/>
<dbReference type="Pfam" id="PF14608">
    <property type="entry name" value="zf-CCCH_2"/>
    <property type="match status" value="4"/>
</dbReference>
<evidence type="ECO:0000256" key="5">
    <source>
        <dbReference type="ARBA" id="ARBA00022771"/>
    </source>
</evidence>
<dbReference type="Pfam" id="PF11517">
    <property type="entry name" value="Nab2"/>
    <property type="match status" value="1"/>
</dbReference>
<feature type="compositionally biased region" description="Polar residues" evidence="9">
    <location>
        <begin position="103"/>
        <end position="124"/>
    </location>
</feature>
<sequence>MSGLDQVVQEELKSFVAKQLTEAQDFTDDVKEVSEYITILISNNKSLEETTSELTTLFDAPSVPVIIGNAYKALSDFQNGGSNGAGTSNDASAEASSAPQSSGTEQLSSSETDLILDNTTNGRSIPTKPAGLSGRIYPNKSGVGARGFKNGVGAPRNFALKNADNLQKAMELSGIPGAIRPNKKLRCHKFPHCPYSKDCKYAHPTKPCFQFPNCPNAPGTCSFLHPGQDDELIAELEKTRNEFIQKRQLQQKQQFSQNLQAQAGISLCKFGILCTNLQCPFGHPTPANEDAKVIQIEWCPQNLKCEDLNCQKAHSSLSKIKEVKPQQAEKSLDACKFGMNCTNRFCKFRHARTPVLCREGEKCTRIDCFFSHPISENCRFDTSCKNPNCLFKHPNGKSESGPPATSMKWEKTDERQFAVPEDEVLEQAPPQEEA</sequence>
<dbReference type="GO" id="GO:0005737">
    <property type="term" value="C:cytoplasm"/>
    <property type="evidence" value="ECO:0007669"/>
    <property type="project" value="TreeGrafter"/>
</dbReference>
<comment type="similarity">
    <text evidence="2">Belongs to the ZC3H14 family.</text>
</comment>
<comment type="subcellular location">
    <subcellularLocation>
        <location evidence="1">Nucleus</location>
    </subcellularLocation>
</comment>
<evidence type="ECO:0000256" key="6">
    <source>
        <dbReference type="ARBA" id="ARBA00022833"/>
    </source>
</evidence>
<proteinExistence type="inferred from homology"/>
<feature type="zinc finger region" description="C3H1-type" evidence="8">
    <location>
        <begin position="181"/>
        <end position="206"/>
    </location>
</feature>
<evidence type="ECO:0000313" key="12">
    <source>
        <dbReference type="Proteomes" id="UP000009328"/>
    </source>
</evidence>
<keyword evidence="3 8" id="KW-0479">Metal-binding</keyword>
<dbReference type="InterPro" id="IPR048410">
    <property type="entry name" value="Znf-CCCH_2-like_3"/>
</dbReference>
<dbReference type="HOGENOM" id="CLU_037973_1_0_1"/>
<evidence type="ECO:0000256" key="4">
    <source>
        <dbReference type="ARBA" id="ARBA00022737"/>
    </source>
</evidence>
<dbReference type="GO" id="GO:0008270">
    <property type="term" value="F:zinc ion binding"/>
    <property type="evidence" value="ECO:0007669"/>
    <property type="project" value="UniProtKB-KW"/>
</dbReference>